<evidence type="ECO:0000313" key="2">
    <source>
        <dbReference type="EMBL" id="AWO97573.1"/>
    </source>
</evidence>
<name>A0A2U9B0X5_SCOMX</name>
<dbReference type="STRING" id="52904.ENSSMAP00000013315"/>
<dbReference type="Proteomes" id="UP000246464">
    <property type="component" value="Chromosome 2"/>
</dbReference>
<sequence>MYTDRVFAASAAHVNESKTPWDGFRGGDTSTGHSCDFLLLCQEPFLSVRLPNVFFVPASCPPAMDVKQQPPADYQQPPADYQQQPAVYQQPAPQPAYSPTQVVTVTTTNTQSRGTWSTGMCDCCSDMGTCCCGLWCFPCMQCQTASMNGWCCCMPLLDACCVVSCLLRSSIRERHGIPGSCCDDCCKLYWCFPCVWCQMNRELKIRGKGQGPTSVVTTQIISG</sequence>
<dbReference type="AlphaFoldDB" id="A0A2U9B0X5"/>
<dbReference type="NCBIfam" id="TIGR01571">
    <property type="entry name" value="A_thal_Cys_rich"/>
    <property type="match status" value="1"/>
</dbReference>
<dbReference type="EMBL" id="CP026244">
    <property type="protein sequence ID" value="AWO97573.1"/>
    <property type="molecule type" value="Genomic_DNA"/>
</dbReference>
<dbReference type="Pfam" id="PF04749">
    <property type="entry name" value="PLAC8"/>
    <property type="match status" value="1"/>
</dbReference>
<gene>
    <name evidence="2" type="ORF">SMAX5B_001440</name>
</gene>
<organism evidence="2 3">
    <name type="scientific">Scophthalmus maximus</name>
    <name type="common">Turbot</name>
    <name type="synonym">Psetta maxima</name>
    <dbReference type="NCBI Taxonomy" id="52904"/>
    <lineage>
        <taxon>Eukaryota</taxon>
        <taxon>Metazoa</taxon>
        <taxon>Chordata</taxon>
        <taxon>Craniata</taxon>
        <taxon>Vertebrata</taxon>
        <taxon>Euteleostomi</taxon>
        <taxon>Actinopterygii</taxon>
        <taxon>Neopterygii</taxon>
        <taxon>Teleostei</taxon>
        <taxon>Neoteleostei</taxon>
        <taxon>Acanthomorphata</taxon>
        <taxon>Carangaria</taxon>
        <taxon>Pleuronectiformes</taxon>
        <taxon>Pleuronectoidei</taxon>
        <taxon>Scophthalmidae</taxon>
        <taxon>Scophthalmus</taxon>
    </lineage>
</organism>
<keyword evidence="3" id="KW-1185">Reference proteome</keyword>
<reference evidence="2 3" key="1">
    <citation type="submission" date="2017-12" db="EMBL/GenBank/DDBJ databases">
        <title>Integrating genomic resources of turbot (Scophthalmus maximus) in depth evaluation of genetic and physical mapping variation across individuals.</title>
        <authorList>
            <person name="Martinez P."/>
        </authorList>
    </citation>
    <scope>NUCLEOTIDE SEQUENCE [LARGE SCALE GENOMIC DNA]</scope>
</reference>
<evidence type="ECO:0000256" key="1">
    <source>
        <dbReference type="ARBA" id="ARBA00009024"/>
    </source>
</evidence>
<accession>A0A2U9B0X5</accession>
<protein>
    <submittedName>
        <fullName evidence="2">Putative placenta-specific 8 protein-like</fullName>
    </submittedName>
</protein>
<evidence type="ECO:0000313" key="3">
    <source>
        <dbReference type="Proteomes" id="UP000246464"/>
    </source>
</evidence>
<dbReference type="PANTHER" id="PTHR15907">
    <property type="entry name" value="DUF614 FAMILY PROTEIN-RELATED"/>
    <property type="match status" value="1"/>
</dbReference>
<dbReference type="InterPro" id="IPR006461">
    <property type="entry name" value="PLAC_motif_containing"/>
</dbReference>
<proteinExistence type="inferred from homology"/>
<comment type="similarity">
    <text evidence="1">Belongs to the cornifelin family.</text>
</comment>